<proteinExistence type="predicted"/>
<dbReference type="SUPFAM" id="SSF51905">
    <property type="entry name" value="FAD/NAD(P)-binding domain"/>
    <property type="match status" value="1"/>
</dbReference>
<dbReference type="PANTHER" id="PTHR42923">
    <property type="entry name" value="PROTOPORPHYRINOGEN OXIDASE"/>
    <property type="match status" value="1"/>
</dbReference>
<dbReference type="PANTHER" id="PTHR42923:SF17">
    <property type="entry name" value="AMINE OXIDASE DOMAIN-CONTAINING PROTEIN"/>
    <property type="match status" value="1"/>
</dbReference>
<evidence type="ECO:0000313" key="2">
    <source>
        <dbReference type="EMBL" id="CUH73600.1"/>
    </source>
</evidence>
<evidence type="ECO:0000259" key="1">
    <source>
        <dbReference type="Pfam" id="PF01593"/>
    </source>
</evidence>
<dbReference type="InterPro" id="IPR036188">
    <property type="entry name" value="FAD/NAD-bd_sf"/>
</dbReference>
<dbReference type="Gene3D" id="1.10.405.20">
    <property type="match status" value="1"/>
</dbReference>
<organism evidence="2 3">
    <name type="scientific">Thalassovita autumnalis</name>
    <dbReference type="NCBI Taxonomy" id="2072972"/>
    <lineage>
        <taxon>Bacteria</taxon>
        <taxon>Pseudomonadati</taxon>
        <taxon>Pseudomonadota</taxon>
        <taxon>Alphaproteobacteria</taxon>
        <taxon>Rhodobacterales</taxon>
        <taxon>Roseobacteraceae</taxon>
        <taxon>Thalassovita</taxon>
    </lineage>
</organism>
<evidence type="ECO:0000313" key="3">
    <source>
        <dbReference type="Proteomes" id="UP000051887"/>
    </source>
</evidence>
<reference evidence="2 3" key="1">
    <citation type="submission" date="2015-09" db="EMBL/GenBank/DDBJ databases">
        <authorList>
            <consortium name="Swine Surveillance"/>
        </authorList>
    </citation>
    <scope>NUCLEOTIDE SEQUENCE [LARGE SCALE GENOMIC DNA]</scope>
    <source>
        <strain evidence="2 3">5120</strain>
    </source>
</reference>
<gene>
    <name evidence="2" type="ORF">TL5120_03412</name>
</gene>
<protein>
    <submittedName>
        <fullName evidence="2">Protoporphyrinogen oxidase</fullName>
    </submittedName>
</protein>
<dbReference type="Pfam" id="PF01593">
    <property type="entry name" value="Amino_oxidase"/>
    <property type="match status" value="1"/>
</dbReference>
<dbReference type="Proteomes" id="UP000051887">
    <property type="component" value="Unassembled WGS sequence"/>
</dbReference>
<dbReference type="Gene3D" id="3.50.50.60">
    <property type="entry name" value="FAD/NAD(P)-binding domain"/>
    <property type="match status" value="1"/>
</dbReference>
<dbReference type="AlphaFoldDB" id="A0A0P1FXC1"/>
<dbReference type="InterPro" id="IPR050464">
    <property type="entry name" value="Zeta_carotene_desat/Oxidored"/>
</dbReference>
<dbReference type="Gene3D" id="3.30.70.1990">
    <property type="match status" value="1"/>
</dbReference>
<sequence length="437" mass="48858">MSFDALPVVPQRIAVIGGGISGLASAYLLAGQHEVTLFEAAPRLGGHARTIQAGITGQQPVDTGFIVFNYANYPHLTRMFKDLDVPVCKSDMSFGASINEGEVEYGLRNIKALLAQKRNVLRPSFVRMLRDVMRFNARAEALADNDDSTIADLMADLNLGDWFQRYYLMPLCGAIWSTPPSEIRSFPAKSLVQFFRNHALLSASGQHQWWTVDGGSIEYVTRLERHLTRTGVSLRKATPVSAVKRDGIAATVFADGMEPERFDQVIFACHSDQALRLLANPTSEEQAVLGAMRFQDNQMILHRDVSQMPERRAVWSSWVYKADTRLPEPSIGVTYWMNRLQNIDESDPLFVSLNPATPVPDHMIYDQTDFRHPVFDRAALAAQQQLRQMQGQNQTWFAGAYTRHGFHEDGFASAVRVARELAQNAQAAGPELRAQYA</sequence>
<dbReference type="EMBL" id="CYSC01000041">
    <property type="protein sequence ID" value="CUH73600.1"/>
    <property type="molecule type" value="Genomic_DNA"/>
</dbReference>
<name>A0A0P1FXC1_9RHOB</name>
<accession>A0A0P1FXC1</accession>
<feature type="domain" description="Amine oxidase" evidence="1">
    <location>
        <begin position="20"/>
        <end position="281"/>
    </location>
</feature>
<dbReference type="GO" id="GO:0016491">
    <property type="term" value="F:oxidoreductase activity"/>
    <property type="evidence" value="ECO:0007669"/>
    <property type="project" value="InterPro"/>
</dbReference>
<dbReference type="InterPro" id="IPR002937">
    <property type="entry name" value="Amino_oxidase"/>
</dbReference>
<dbReference type="RefSeq" id="WP_058244745.1">
    <property type="nucleotide sequence ID" value="NZ_CYSC01000041.1"/>
</dbReference>